<keyword evidence="8 13" id="KW-0256">Endoplasmic reticulum</keyword>
<evidence type="ECO:0000256" key="12">
    <source>
        <dbReference type="ARBA" id="ARBA00093608"/>
    </source>
</evidence>
<feature type="transmembrane region" description="Helical" evidence="13">
    <location>
        <begin position="6"/>
        <end position="26"/>
    </location>
</feature>
<keyword evidence="10 13" id="KW-0472">Membrane</keyword>
<keyword evidence="15" id="KW-1185">Reference proteome</keyword>
<dbReference type="GO" id="GO:0004376">
    <property type="term" value="F:GPI mannosyltransferase activity"/>
    <property type="evidence" value="ECO:0007669"/>
    <property type="project" value="InterPro"/>
</dbReference>
<comment type="caution">
    <text evidence="13">Lacks conserved residue(s) required for the propagation of feature annotation.</text>
</comment>
<comment type="similarity">
    <text evidence="3 13">Belongs to the PIGM family.</text>
</comment>
<comment type="function">
    <text evidence="11 13">Catalytic subunit of the glycosylphosphatidylinositol-mannosyltransferase I complex which catalyzes the transfer of the first mannose, via an alpha-1,4 bond from a dolichol-phosphate-mannose (Dol-P-Man) to the glucosaminyl acyl phosphatidylinositol (GlcN-(acyl)PI) intermediate to generate alpha-D-Man-(1-&gt;4)-alpha-D-GlcN-(1-&gt;6)-(1-radyl,2-acyl-sn-glycero-3-phospho)-2-acyl-inositol and participates in the sixth step of the glycosylphosphatidylinositol-anchor biosynthesis.</text>
</comment>
<comment type="pathway">
    <text evidence="2 13">Glycolipid biosynthesis; glycosylphosphatidylinositol-anchor biosynthesis.</text>
</comment>
<feature type="transmembrane region" description="Helical" evidence="13">
    <location>
        <begin position="186"/>
        <end position="205"/>
    </location>
</feature>
<dbReference type="EMBL" id="JAHXZJ010002609">
    <property type="protein sequence ID" value="KAH0541184.1"/>
    <property type="molecule type" value="Genomic_DNA"/>
</dbReference>
<dbReference type="Pfam" id="PF05007">
    <property type="entry name" value="Mannosyl_trans"/>
    <property type="match status" value="1"/>
</dbReference>
<proteinExistence type="inferred from homology"/>
<reference evidence="14 15" key="1">
    <citation type="journal article" date="2021" name="J. Hered.">
        <title>A chromosome-level genome assembly of the parasitoid wasp, Cotesia glomerata (Hymenoptera: Braconidae).</title>
        <authorList>
            <person name="Pinto B.J."/>
            <person name="Weis J.J."/>
            <person name="Gamble T."/>
            <person name="Ode P.J."/>
            <person name="Paul R."/>
            <person name="Zaspel J.M."/>
        </authorList>
    </citation>
    <scope>NUCLEOTIDE SEQUENCE [LARGE SCALE GENOMIC DNA]</scope>
    <source>
        <strain evidence="14">CgM1</strain>
    </source>
</reference>
<dbReference type="PANTHER" id="PTHR12886">
    <property type="entry name" value="PIG-M MANNOSYLTRANSFERASE"/>
    <property type="match status" value="1"/>
</dbReference>
<protein>
    <recommendedName>
        <fullName evidence="12 13">GPI alpha-1,4-mannosyltransferase I, catalytic subunit</fullName>
        <ecNumber evidence="13">2.4.1.-</ecNumber>
    </recommendedName>
    <alternativeName>
        <fullName evidence="13">GPI mannosyltransferase I</fullName>
    </alternativeName>
</protein>
<dbReference type="InterPro" id="IPR007704">
    <property type="entry name" value="PIG-M"/>
</dbReference>
<gene>
    <name evidence="14" type="ORF">KQX54_021231</name>
</gene>
<organism evidence="14 15">
    <name type="scientific">Cotesia glomerata</name>
    <name type="common">Lepidopteran parasitic wasp</name>
    <name type="synonym">Apanteles glomeratus</name>
    <dbReference type="NCBI Taxonomy" id="32391"/>
    <lineage>
        <taxon>Eukaryota</taxon>
        <taxon>Metazoa</taxon>
        <taxon>Ecdysozoa</taxon>
        <taxon>Arthropoda</taxon>
        <taxon>Hexapoda</taxon>
        <taxon>Insecta</taxon>
        <taxon>Pterygota</taxon>
        <taxon>Neoptera</taxon>
        <taxon>Endopterygota</taxon>
        <taxon>Hymenoptera</taxon>
        <taxon>Apocrita</taxon>
        <taxon>Ichneumonoidea</taxon>
        <taxon>Braconidae</taxon>
        <taxon>Microgastrinae</taxon>
        <taxon>Cotesia</taxon>
    </lineage>
</organism>
<accession>A0AAV7I5D9</accession>
<dbReference type="PANTHER" id="PTHR12886:SF0">
    <property type="entry name" value="GPI MANNOSYLTRANSFERASE 1"/>
    <property type="match status" value="1"/>
</dbReference>
<dbReference type="GO" id="GO:0005789">
    <property type="term" value="C:endoplasmic reticulum membrane"/>
    <property type="evidence" value="ECO:0007669"/>
    <property type="project" value="UniProtKB-SubCell"/>
</dbReference>
<keyword evidence="6 13" id="KW-0808">Transferase</keyword>
<evidence type="ECO:0000256" key="2">
    <source>
        <dbReference type="ARBA" id="ARBA00004687"/>
    </source>
</evidence>
<evidence type="ECO:0000256" key="13">
    <source>
        <dbReference type="RuleBase" id="RU365064"/>
    </source>
</evidence>
<dbReference type="EC" id="2.4.1.-" evidence="13"/>
<comment type="subcellular location">
    <subcellularLocation>
        <location evidence="1 13">Endoplasmic reticulum membrane</location>
        <topology evidence="1 13">Multi-pass membrane protein</topology>
    </subcellularLocation>
</comment>
<evidence type="ECO:0000256" key="4">
    <source>
        <dbReference type="ARBA" id="ARBA00022502"/>
    </source>
</evidence>
<sequence>MKWPEFRVHCYSAFIVRVVLIVYANFHDKYFRVPYTDIDYKVYTDAARYITAGESPYLRHTYRYTPLLAVILSPNIFLHNDFVIEKIVRVLPPILLIIGLSFRYSDKNKLAFGMMTQAMVMVTYNSVVTSQYFFWYLSLLPICVPYINISLIRYAMLVGIWLIAQALWLNDAYCLEFLGLNKFHSIWVDSILFFFVNIKVLYDFIVNYDCKILNKIN</sequence>
<evidence type="ECO:0000256" key="11">
    <source>
        <dbReference type="ARBA" id="ARBA00093408"/>
    </source>
</evidence>
<evidence type="ECO:0000256" key="10">
    <source>
        <dbReference type="ARBA" id="ARBA00023136"/>
    </source>
</evidence>
<evidence type="ECO:0000313" key="15">
    <source>
        <dbReference type="Proteomes" id="UP000826195"/>
    </source>
</evidence>
<keyword evidence="4 13" id="KW-0337">GPI-anchor biosynthesis</keyword>
<evidence type="ECO:0000256" key="6">
    <source>
        <dbReference type="ARBA" id="ARBA00022679"/>
    </source>
</evidence>
<name>A0AAV7I5D9_COTGL</name>
<dbReference type="GO" id="GO:0006506">
    <property type="term" value="P:GPI anchor biosynthetic process"/>
    <property type="evidence" value="ECO:0007669"/>
    <property type="project" value="UniProtKB-KW"/>
</dbReference>
<feature type="transmembrane region" description="Helical" evidence="13">
    <location>
        <begin position="158"/>
        <end position="180"/>
    </location>
</feature>
<comment type="caution">
    <text evidence="14">The sequence shown here is derived from an EMBL/GenBank/DDBJ whole genome shotgun (WGS) entry which is preliminary data.</text>
</comment>
<evidence type="ECO:0000313" key="14">
    <source>
        <dbReference type="EMBL" id="KAH0541184.1"/>
    </source>
</evidence>
<keyword evidence="5 13" id="KW-0328">Glycosyltransferase</keyword>
<evidence type="ECO:0000256" key="5">
    <source>
        <dbReference type="ARBA" id="ARBA00022676"/>
    </source>
</evidence>
<evidence type="ECO:0000256" key="7">
    <source>
        <dbReference type="ARBA" id="ARBA00022692"/>
    </source>
</evidence>
<dbReference type="GO" id="GO:0051751">
    <property type="term" value="F:alpha-1,4-mannosyltransferase activity"/>
    <property type="evidence" value="ECO:0007669"/>
    <property type="project" value="InterPro"/>
</dbReference>
<evidence type="ECO:0000256" key="8">
    <source>
        <dbReference type="ARBA" id="ARBA00022824"/>
    </source>
</evidence>
<evidence type="ECO:0000256" key="3">
    <source>
        <dbReference type="ARBA" id="ARBA00011071"/>
    </source>
</evidence>
<evidence type="ECO:0000256" key="1">
    <source>
        <dbReference type="ARBA" id="ARBA00004477"/>
    </source>
</evidence>
<keyword evidence="7 13" id="KW-0812">Transmembrane</keyword>
<keyword evidence="9 13" id="KW-1133">Transmembrane helix</keyword>
<dbReference type="AlphaFoldDB" id="A0AAV7I5D9"/>
<dbReference type="Proteomes" id="UP000826195">
    <property type="component" value="Unassembled WGS sequence"/>
</dbReference>
<dbReference type="GO" id="GO:1990529">
    <property type="term" value="C:glycosylphosphatidylinositol-mannosyltransferase I complex"/>
    <property type="evidence" value="ECO:0007669"/>
    <property type="project" value="TreeGrafter"/>
</dbReference>
<evidence type="ECO:0000256" key="9">
    <source>
        <dbReference type="ARBA" id="ARBA00022989"/>
    </source>
</evidence>